<dbReference type="PANTHER" id="PTHR10458:SF20">
    <property type="entry name" value="PEPTIDE DEFORMYLASE 1"/>
    <property type="match status" value="1"/>
</dbReference>
<dbReference type="GO" id="GO:0042586">
    <property type="term" value="F:peptide deformylase activity"/>
    <property type="evidence" value="ECO:0007669"/>
    <property type="project" value="UniProtKB-EC"/>
</dbReference>
<accession>A0ABD3NUI5</accession>
<keyword evidence="6" id="KW-0408">Iron</keyword>
<dbReference type="Proteomes" id="UP001530400">
    <property type="component" value="Unassembled WGS sequence"/>
</dbReference>
<gene>
    <name evidence="8" type="ORF">ACHAWO_000693</name>
</gene>
<comment type="catalytic activity">
    <reaction evidence="7">
        <text>N-terminal N-formyl-L-methionyl-[peptide] + H2O = N-terminal L-methionyl-[peptide] + formate</text>
        <dbReference type="Rhea" id="RHEA:24420"/>
        <dbReference type="Rhea" id="RHEA-COMP:10639"/>
        <dbReference type="Rhea" id="RHEA-COMP:10640"/>
        <dbReference type="ChEBI" id="CHEBI:15377"/>
        <dbReference type="ChEBI" id="CHEBI:15740"/>
        <dbReference type="ChEBI" id="CHEBI:49298"/>
        <dbReference type="ChEBI" id="CHEBI:64731"/>
        <dbReference type="EC" id="3.5.1.88"/>
    </reaction>
</comment>
<dbReference type="PIRSF" id="PIRSF004749">
    <property type="entry name" value="Pep_def"/>
    <property type="match status" value="1"/>
</dbReference>
<proteinExistence type="inferred from homology"/>
<name>A0ABD3NUI5_9STRA</name>
<dbReference type="AlphaFoldDB" id="A0ABD3NUI5"/>
<evidence type="ECO:0000256" key="3">
    <source>
        <dbReference type="ARBA" id="ARBA00022723"/>
    </source>
</evidence>
<comment type="similarity">
    <text evidence="1 7">Belongs to the polypeptide deformylase family.</text>
</comment>
<keyword evidence="9" id="KW-1185">Reference proteome</keyword>
<keyword evidence="5 7" id="KW-0648">Protein biosynthesis</keyword>
<dbReference type="InterPro" id="IPR023635">
    <property type="entry name" value="Peptide_deformylase"/>
</dbReference>
<dbReference type="HAMAP" id="MF_00163">
    <property type="entry name" value="Pep_deformylase"/>
    <property type="match status" value="1"/>
</dbReference>
<dbReference type="GO" id="GO:0046872">
    <property type="term" value="F:metal ion binding"/>
    <property type="evidence" value="ECO:0007669"/>
    <property type="project" value="UniProtKB-KW"/>
</dbReference>
<evidence type="ECO:0000256" key="5">
    <source>
        <dbReference type="ARBA" id="ARBA00022917"/>
    </source>
</evidence>
<keyword evidence="4 7" id="KW-0378">Hydrolase</keyword>
<dbReference type="SUPFAM" id="SSF56420">
    <property type="entry name" value="Peptide deformylase"/>
    <property type="match status" value="1"/>
</dbReference>
<dbReference type="EC" id="3.5.1.88" evidence="2 7"/>
<keyword evidence="3 7" id="KW-0479">Metal-binding</keyword>
<evidence type="ECO:0000256" key="6">
    <source>
        <dbReference type="ARBA" id="ARBA00023004"/>
    </source>
</evidence>
<dbReference type="PANTHER" id="PTHR10458">
    <property type="entry name" value="PEPTIDE DEFORMYLASE"/>
    <property type="match status" value="1"/>
</dbReference>
<dbReference type="PRINTS" id="PR01576">
    <property type="entry name" value="PDEFORMYLASE"/>
</dbReference>
<dbReference type="InterPro" id="IPR036821">
    <property type="entry name" value="Peptide_deformylase_sf"/>
</dbReference>
<evidence type="ECO:0000256" key="7">
    <source>
        <dbReference type="RuleBase" id="RU362111"/>
    </source>
</evidence>
<evidence type="ECO:0000313" key="8">
    <source>
        <dbReference type="EMBL" id="KAL3779063.1"/>
    </source>
</evidence>
<comment type="caution">
    <text evidence="8">The sequence shown here is derived from an EMBL/GenBank/DDBJ whole genome shotgun (WGS) entry which is preliminary data.</text>
</comment>
<dbReference type="GO" id="GO:0006412">
    <property type="term" value="P:translation"/>
    <property type="evidence" value="ECO:0007669"/>
    <property type="project" value="UniProtKB-KW"/>
</dbReference>
<protein>
    <recommendedName>
        <fullName evidence="2 7">Peptide deformylase</fullName>
        <ecNumber evidence="2 7">3.5.1.88</ecNumber>
    </recommendedName>
</protein>
<dbReference type="Pfam" id="PF01327">
    <property type="entry name" value="Pep_deformylase"/>
    <property type="match status" value="1"/>
</dbReference>
<dbReference type="Gene3D" id="3.90.45.10">
    <property type="entry name" value="Peptide deformylase"/>
    <property type="match status" value="1"/>
</dbReference>
<sequence length="207" mass="23581">MSSTDDDNHIEIPPLHYLGDKKLMKPQPLVTTQHLKSDEFQLKLKMLPKAMRKYGGIGIAAPQIGWWTRVFCFGIEGTNPRYPNASDLPLTIWINPAITWKSEETNWMWEGCLSVPVMRGWVERPAEVKLCGWNESGEEKEQHLKRLAARVAQHELDHLDGVLFPNRVPGKEFLVPQASIDARDGWAENWPSFGSCKTAMGELCDER</sequence>
<comment type="function">
    <text evidence="7">Removes the formyl group from the N-terminal Met of newly synthesized proteins.</text>
</comment>
<reference evidence="8 9" key="1">
    <citation type="submission" date="2024-10" db="EMBL/GenBank/DDBJ databases">
        <title>Updated reference genomes for cyclostephanoid diatoms.</title>
        <authorList>
            <person name="Roberts W.R."/>
            <person name="Alverson A.J."/>
        </authorList>
    </citation>
    <scope>NUCLEOTIDE SEQUENCE [LARGE SCALE GENOMIC DNA]</scope>
    <source>
        <strain evidence="8 9">AJA010-31</strain>
    </source>
</reference>
<dbReference type="CDD" id="cd00487">
    <property type="entry name" value="Pep_deformylase"/>
    <property type="match status" value="1"/>
</dbReference>
<evidence type="ECO:0000256" key="1">
    <source>
        <dbReference type="ARBA" id="ARBA00010759"/>
    </source>
</evidence>
<evidence type="ECO:0000313" key="9">
    <source>
        <dbReference type="Proteomes" id="UP001530400"/>
    </source>
</evidence>
<dbReference type="EMBL" id="JALLPJ020000956">
    <property type="protein sequence ID" value="KAL3779063.1"/>
    <property type="molecule type" value="Genomic_DNA"/>
</dbReference>
<organism evidence="8 9">
    <name type="scientific">Cyclotella atomus</name>
    <dbReference type="NCBI Taxonomy" id="382360"/>
    <lineage>
        <taxon>Eukaryota</taxon>
        <taxon>Sar</taxon>
        <taxon>Stramenopiles</taxon>
        <taxon>Ochrophyta</taxon>
        <taxon>Bacillariophyta</taxon>
        <taxon>Coscinodiscophyceae</taxon>
        <taxon>Thalassiosirophycidae</taxon>
        <taxon>Stephanodiscales</taxon>
        <taxon>Stephanodiscaceae</taxon>
        <taxon>Cyclotella</taxon>
    </lineage>
</organism>
<evidence type="ECO:0000256" key="4">
    <source>
        <dbReference type="ARBA" id="ARBA00022801"/>
    </source>
</evidence>
<evidence type="ECO:0000256" key="2">
    <source>
        <dbReference type="ARBA" id="ARBA00012175"/>
    </source>
</evidence>